<name>A0AAW4AXV4_VIBAN</name>
<dbReference type="AlphaFoldDB" id="A0AAW4AXV4"/>
<reference evidence="1 2" key="1">
    <citation type="journal article" date="2021" name="PeerJ">
        <title>Analysis of 44 Vibrio anguillarum genomes reveals high genetic diversity.</title>
        <authorList>
            <person name="Hansen M.J."/>
            <person name="Dalsgaard I."/>
        </authorList>
    </citation>
    <scope>NUCLEOTIDE SEQUENCE [LARGE SCALE GENOMIC DNA]</scope>
    <source>
        <strain evidence="1 2">17-16730-2A</strain>
    </source>
</reference>
<evidence type="ECO:0000313" key="1">
    <source>
        <dbReference type="EMBL" id="MBF4272576.1"/>
    </source>
</evidence>
<comment type="caution">
    <text evidence="1">The sequence shown here is derived from an EMBL/GenBank/DDBJ whole genome shotgun (WGS) entry which is preliminary data.</text>
</comment>
<accession>A0AAW4AXV4</accession>
<sequence>MGNKKRKKNAPLDLLTPKILPSILESELQELYKLACKNSESVWPKFKTEDGKKPSKEVINEFIELTHRGMRIAQDKMVNKLLLPIEDDDVSHARRFAYMGIADAIGWQLFKNELAYVKRFFMAQHPPTLQETNIESVLRAVEQCHAQYPDSIALISDLTTFIQVGDVYHVKKDGSTNIYEVKAGEINKQILQILAEKPTLVDDNDVPNQLADKPSDFQKQVQRTLRQKQRMISLQETLANDEGIDTLTGKSVKILDLPLDVGTWYSSIVDLSRQCELKGYAIDVIQDCLYVGCYETGRFKAPGQLAFEGWFSGMGATPDCPRTSLVNCMMDPLGLPIYNLPIPDELKFDLLFGRKHISLGIHMQKLIEICIDIGVPIRLADKKETARLKQKNKYLWKYNGQAIVFGEGAEPSCLGEGFALRVFYHGERPVDTMMALTGAKFI</sequence>
<dbReference type="Proteomes" id="UP000722957">
    <property type="component" value="Unassembled WGS sequence"/>
</dbReference>
<gene>
    <name evidence="1" type="ORF">EAY07_11075</name>
</gene>
<protein>
    <submittedName>
        <fullName evidence="1">Uncharacterized protein</fullName>
    </submittedName>
</protein>
<dbReference type="RefSeq" id="WP_194552855.1">
    <property type="nucleotide sequence ID" value="NZ_JAHGVB010000045.1"/>
</dbReference>
<evidence type="ECO:0000313" key="2">
    <source>
        <dbReference type="Proteomes" id="UP000722957"/>
    </source>
</evidence>
<organism evidence="1 2">
    <name type="scientific">Vibrio anguillarum</name>
    <name type="common">Listonella anguillarum</name>
    <dbReference type="NCBI Taxonomy" id="55601"/>
    <lineage>
        <taxon>Bacteria</taxon>
        <taxon>Pseudomonadati</taxon>
        <taxon>Pseudomonadota</taxon>
        <taxon>Gammaproteobacteria</taxon>
        <taxon>Vibrionales</taxon>
        <taxon>Vibrionaceae</taxon>
        <taxon>Vibrio</taxon>
    </lineage>
</organism>
<dbReference type="EMBL" id="RDOM01000027">
    <property type="protein sequence ID" value="MBF4272576.1"/>
    <property type="molecule type" value="Genomic_DNA"/>
</dbReference>
<proteinExistence type="predicted"/>